<sequence>MNGNMRHPDPDLTPDDVWNGDGRGVQRIADLLVAIRDLPASHTTDEAEKLYRQIDNVAVIQGSLYPAGPKVLPALLAGLRHATPASRPWLLNAIYEVASGSPSHRLSIHEREHIQMNLIQSVDAVRAVLIELLLHGSENEAHTAADLLALIFTAPQEFLMPALIDPQEFQELLIRTPIEWLTKPFNPSGASRSRSGFRTWS</sequence>
<dbReference type="EMBL" id="BMQO01000007">
    <property type="protein sequence ID" value="GGS28017.1"/>
    <property type="molecule type" value="Genomic_DNA"/>
</dbReference>
<evidence type="ECO:0000313" key="1">
    <source>
        <dbReference type="EMBL" id="GGS28017.1"/>
    </source>
</evidence>
<proteinExistence type="predicted"/>
<accession>A0ABQ2SG81</accession>
<name>A0ABQ2SG81_9DEIO</name>
<comment type="caution">
    <text evidence="1">The sequence shown here is derived from an EMBL/GenBank/DDBJ whole genome shotgun (WGS) entry which is preliminary data.</text>
</comment>
<dbReference type="Proteomes" id="UP000620633">
    <property type="component" value="Unassembled WGS sequence"/>
</dbReference>
<evidence type="ECO:0000313" key="2">
    <source>
        <dbReference type="Proteomes" id="UP000620633"/>
    </source>
</evidence>
<gene>
    <name evidence="1" type="ORF">GCM10008961_19560</name>
</gene>
<organism evidence="1 2">
    <name type="scientific">Deinococcus knuensis</name>
    <dbReference type="NCBI Taxonomy" id="1837380"/>
    <lineage>
        <taxon>Bacteria</taxon>
        <taxon>Thermotogati</taxon>
        <taxon>Deinococcota</taxon>
        <taxon>Deinococci</taxon>
        <taxon>Deinococcales</taxon>
        <taxon>Deinococcaceae</taxon>
        <taxon>Deinococcus</taxon>
    </lineage>
</organism>
<keyword evidence="2" id="KW-1185">Reference proteome</keyword>
<protein>
    <submittedName>
        <fullName evidence="1">Uncharacterized protein</fullName>
    </submittedName>
</protein>
<reference evidence="2" key="1">
    <citation type="journal article" date="2019" name="Int. J. Syst. Evol. Microbiol.">
        <title>The Global Catalogue of Microorganisms (GCM) 10K type strain sequencing project: providing services to taxonomists for standard genome sequencing and annotation.</title>
        <authorList>
            <consortium name="The Broad Institute Genomics Platform"/>
            <consortium name="The Broad Institute Genome Sequencing Center for Infectious Disease"/>
            <person name="Wu L."/>
            <person name="Ma J."/>
        </authorList>
    </citation>
    <scope>NUCLEOTIDE SEQUENCE [LARGE SCALE GENOMIC DNA]</scope>
    <source>
        <strain evidence="2">JCM 31406</strain>
    </source>
</reference>